<evidence type="ECO:0000256" key="7">
    <source>
        <dbReference type="ARBA" id="ARBA00023163"/>
    </source>
</evidence>
<keyword evidence="11" id="KW-1185">Reference proteome</keyword>
<keyword evidence="8" id="KW-0539">Nucleus</keyword>
<feature type="domain" description="Mediator of RNA polymerase II transcription subunit 16 central helical bridge" evidence="9">
    <location>
        <begin position="466"/>
        <end position="651"/>
    </location>
</feature>
<comment type="similarity">
    <text evidence="2">Belongs to the Mediator complex subunit 16 family.</text>
</comment>
<keyword evidence="3" id="KW-0853">WD repeat</keyword>
<evidence type="ECO:0000256" key="6">
    <source>
        <dbReference type="ARBA" id="ARBA00023159"/>
    </source>
</evidence>
<proteinExistence type="inferred from homology"/>
<evidence type="ECO:0000313" key="11">
    <source>
        <dbReference type="Proteomes" id="UP001165289"/>
    </source>
</evidence>
<dbReference type="Pfam" id="PF20718">
    <property type="entry name" value="Med16_bridge"/>
    <property type="match status" value="1"/>
</dbReference>
<dbReference type="PANTHER" id="PTHR13224">
    <property type="entry name" value="THYROID HORMONE RECEPTOR-ASSOCIATED PROTEIN-RELATED"/>
    <property type="match status" value="1"/>
</dbReference>
<dbReference type="InterPro" id="IPR048338">
    <property type="entry name" value="Mediator_Med16"/>
</dbReference>
<evidence type="ECO:0000256" key="3">
    <source>
        <dbReference type="ARBA" id="ARBA00022574"/>
    </source>
</evidence>
<keyword evidence="4" id="KW-0677">Repeat</keyword>
<dbReference type="Proteomes" id="UP001165289">
    <property type="component" value="Unassembled WGS sequence"/>
</dbReference>
<organism evidence="10 11">
    <name type="scientific">Oopsacas minuta</name>
    <dbReference type="NCBI Taxonomy" id="111878"/>
    <lineage>
        <taxon>Eukaryota</taxon>
        <taxon>Metazoa</taxon>
        <taxon>Porifera</taxon>
        <taxon>Hexactinellida</taxon>
        <taxon>Hexasterophora</taxon>
        <taxon>Lyssacinosida</taxon>
        <taxon>Leucopsacidae</taxon>
        <taxon>Oopsacas</taxon>
    </lineage>
</organism>
<evidence type="ECO:0000256" key="8">
    <source>
        <dbReference type="ARBA" id="ARBA00023242"/>
    </source>
</evidence>
<protein>
    <recommendedName>
        <fullName evidence="9">Mediator of RNA polymerase II transcription subunit 16 central helical bridge domain-containing protein</fullName>
    </recommendedName>
</protein>
<evidence type="ECO:0000259" key="9">
    <source>
        <dbReference type="Pfam" id="PF20718"/>
    </source>
</evidence>
<reference evidence="10 11" key="1">
    <citation type="journal article" date="2023" name="BMC Biol.">
        <title>The compact genome of the sponge Oopsacas minuta (Hexactinellida) is lacking key metazoan core genes.</title>
        <authorList>
            <person name="Santini S."/>
            <person name="Schenkelaars Q."/>
            <person name="Jourda C."/>
            <person name="Duchesne M."/>
            <person name="Belahbib H."/>
            <person name="Rocher C."/>
            <person name="Selva M."/>
            <person name="Riesgo A."/>
            <person name="Vervoort M."/>
            <person name="Leys S.P."/>
            <person name="Kodjabachian L."/>
            <person name="Le Bivic A."/>
            <person name="Borchiellini C."/>
            <person name="Claverie J.M."/>
            <person name="Renard E."/>
        </authorList>
    </citation>
    <scope>NUCLEOTIDE SEQUENCE [LARGE SCALE GENOMIC DNA]</scope>
    <source>
        <strain evidence="10">SPO-2</strain>
    </source>
</reference>
<evidence type="ECO:0000313" key="10">
    <source>
        <dbReference type="EMBL" id="KAI6650604.1"/>
    </source>
</evidence>
<evidence type="ECO:0000256" key="5">
    <source>
        <dbReference type="ARBA" id="ARBA00023015"/>
    </source>
</evidence>
<evidence type="ECO:0000256" key="1">
    <source>
        <dbReference type="ARBA" id="ARBA00004123"/>
    </source>
</evidence>
<keyword evidence="5" id="KW-0805">Transcription regulation</keyword>
<dbReference type="EMBL" id="JAKMXF010000310">
    <property type="protein sequence ID" value="KAI6650604.1"/>
    <property type="molecule type" value="Genomic_DNA"/>
</dbReference>
<dbReference type="GO" id="GO:0016592">
    <property type="term" value="C:mediator complex"/>
    <property type="evidence" value="ECO:0007669"/>
    <property type="project" value="TreeGrafter"/>
</dbReference>
<keyword evidence="6" id="KW-0010">Activator</keyword>
<comment type="caution">
    <text evidence="10">The sequence shown here is derived from an EMBL/GenBank/DDBJ whole genome shotgun (WGS) entry which is preliminary data.</text>
</comment>
<dbReference type="PANTHER" id="PTHR13224:SF6">
    <property type="entry name" value="MEDIATOR OF RNA POLYMERASE II TRANSCRIPTION SUBUNIT 16"/>
    <property type="match status" value="1"/>
</dbReference>
<sequence length="858" mass="96114">MIKDPSRIITTTILQKNVIYRLLQPIQPATQPASPVLAQQLLTTPVIAWHSSNIIAFSAPVPHDVTLPSHSIPNNSCDIFLFSPQAPWDFMQVNIPAQSGQVIDMFWDRYGSLFVLCQDGNLLCGLMEQHVVNKWSWERLKGLCFKDQLVLLQVVKLNLDDCLEGTLVGLTQTGEITVSKKMEGVVSSDTKYNLQSLSNYISAITDVTDFLDSGWTTLRGRIDVSQGPPITAVLGRSDSCGFCLYSLTERGLLSLYHLTGSFSPSESNRHISINHLLSHQLMIRGNILKMFLIDPLLTPEILICSASNGCLEINNFRISSSEGEQTSVTTTPTRVPLPSLQPLLFSRSFYLVPSVSQRDTYPSLMYLSPVGELHAVHSSTGELLMSRKLPHTSASTTKEEHKTPGVKYQKIDLQSGWPVLSISPNSCLSVILDLSSLNIHIINLGLNTPPDSSISGPSLMAQRFWYCLLADRSHWDLAICTGIRGDKDILPLTSELEARFHAESSEFREIYRPRFLSLKATLLSTLIDSYQQVCSLHNQIRLLITGQYLRTLLGPNSHACPSENWPSHQLRKQLESSQEPDLNVVIEKFETKEFTCAGGMNVKNELAFIVDQALLALNEVVGPIASLVNFPPHEFYIWRELQELLVLVGIWSKLYPRLSPVATKPESQDLLPHLFIAISRVLQSLQPSRSLVPAEILDGLMLPLNEPVIFTTSSAPPLQTLTWGISAEELPQLYYQARSPSISQNILPYLNILDPISLLLLEVPRQLSPPWIGEIPSSQYDVINHIKLEQKHWEEGLLQCTNCRKLTQCLDNNQGPSEEVVLLKQSWNRSCFCGGLWRRVDLSCIDILRFECMFANYN</sequence>
<keyword evidence="7" id="KW-0804">Transcription</keyword>
<dbReference type="InterPro" id="IPR048616">
    <property type="entry name" value="MED16_bridge"/>
</dbReference>
<dbReference type="AlphaFoldDB" id="A0AAV7JQ53"/>
<name>A0AAV7JQ53_9METZ</name>
<gene>
    <name evidence="10" type="ORF">LOD99_7654</name>
</gene>
<comment type="subcellular location">
    <subcellularLocation>
        <location evidence="1">Nucleus</location>
    </subcellularLocation>
</comment>
<evidence type="ECO:0000256" key="4">
    <source>
        <dbReference type="ARBA" id="ARBA00022737"/>
    </source>
</evidence>
<accession>A0AAV7JQ53</accession>
<evidence type="ECO:0000256" key="2">
    <source>
        <dbReference type="ARBA" id="ARBA00006543"/>
    </source>
</evidence>
<dbReference type="GO" id="GO:0045893">
    <property type="term" value="P:positive regulation of DNA-templated transcription"/>
    <property type="evidence" value="ECO:0007669"/>
    <property type="project" value="TreeGrafter"/>
</dbReference>